<dbReference type="OrthoDB" id="9808397at2"/>
<dbReference type="PANTHER" id="PTHR42759">
    <property type="entry name" value="MOXR FAMILY PROTEIN"/>
    <property type="match status" value="1"/>
</dbReference>
<dbReference type="Gene3D" id="3.40.50.300">
    <property type="entry name" value="P-loop containing nucleotide triphosphate hydrolases"/>
    <property type="match status" value="1"/>
</dbReference>
<proteinExistence type="inferred from homology"/>
<name>A0A4R1EUE8_9GAMM</name>
<dbReference type="AlphaFoldDB" id="A0A4R1EUE8"/>
<protein>
    <submittedName>
        <fullName evidence="6">MoxR-like ATPase</fullName>
    </submittedName>
</protein>
<dbReference type="PIRSF" id="PIRSF002849">
    <property type="entry name" value="AAA_ATPase_chaperone_MoxR_prd"/>
    <property type="match status" value="1"/>
</dbReference>
<comment type="similarity">
    <text evidence="3">Belongs to the MoxR family.</text>
</comment>
<sequence length="314" mass="34231">MNTQLHHEISSSLTKLNKVILGKEQQVQLAFTSILANGHLLVEDLPGMGKTTLAHALYKVLGLDYNRVQFTSDLLPADLIGASVFNAQTSSFSFHRGPIFSSIFLADELNRATPKAQSALLEAMEEGQVSVDGETHDLPKPFFVIATQNPQSQSGTFPLPESQLDRFLLRISLGYPDPAIEREILTGKKGRASLDQVKQVLSKESLLQIQQLVPEIKVSDTLLDYVQRLIAQTRQDELCHLGLSPRGAIALVKSSQAWALLQGRDYVLPEDVQAVFVSVVGHRIVGKTETQGDQLARHILHSVDSVGGGVAAVA</sequence>
<evidence type="ECO:0000259" key="4">
    <source>
        <dbReference type="Pfam" id="PF07726"/>
    </source>
</evidence>
<dbReference type="EMBL" id="SMFQ01000004">
    <property type="protein sequence ID" value="TCJ85307.1"/>
    <property type="molecule type" value="Genomic_DNA"/>
</dbReference>
<evidence type="ECO:0000313" key="6">
    <source>
        <dbReference type="EMBL" id="TCJ85307.1"/>
    </source>
</evidence>
<dbReference type="Proteomes" id="UP000294887">
    <property type="component" value="Unassembled WGS sequence"/>
</dbReference>
<dbReference type="GO" id="GO:0005524">
    <property type="term" value="F:ATP binding"/>
    <property type="evidence" value="ECO:0007669"/>
    <property type="project" value="UniProtKB-KW"/>
</dbReference>
<dbReference type="Gene3D" id="1.10.8.80">
    <property type="entry name" value="Magnesium chelatase subunit I, C-Terminal domain"/>
    <property type="match status" value="1"/>
</dbReference>
<dbReference type="Pfam" id="PF07726">
    <property type="entry name" value="AAA_3"/>
    <property type="match status" value="1"/>
</dbReference>
<keyword evidence="2" id="KW-0067">ATP-binding</keyword>
<dbReference type="FunFam" id="3.40.50.300:FF:000640">
    <property type="entry name" value="MoxR family ATPase"/>
    <property type="match status" value="1"/>
</dbReference>
<feature type="domain" description="ATPase AAA-3" evidence="4">
    <location>
        <begin position="39"/>
        <end position="169"/>
    </location>
</feature>
<dbReference type="InterPro" id="IPR041628">
    <property type="entry name" value="ChlI/MoxR_AAA_lid"/>
</dbReference>
<accession>A0A4R1EUE8</accession>
<evidence type="ECO:0000256" key="1">
    <source>
        <dbReference type="ARBA" id="ARBA00022741"/>
    </source>
</evidence>
<feature type="domain" description="ChlI/MoxR AAA lid" evidence="5">
    <location>
        <begin position="232"/>
        <end position="292"/>
    </location>
</feature>
<keyword evidence="7" id="KW-1185">Reference proteome</keyword>
<dbReference type="GO" id="GO:0016887">
    <property type="term" value="F:ATP hydrolysis activity"/>
    <property type="evidence" value="ECO:0007669"/>
    <property type="project" value="InterPro"/>
</dbReference>
<gene>
    <name evidence="6" type="ORF">EV695_3277</name>
</gene>
<dbReference type="RefSeq" id="WP_131907005.1">
    <property type="nucleotide sequence ID" value="NZ_BAAAFU010000001.1"/>
</dbReference>
<dbReference type="Pfam" id="PF17863">
    <property type="entry name" value="AAA_lid_2"/>
    <property type="match status" value="1"/>
</dbReference>
<evidence type="ECO:0000256" key="3">
    <source>
        <dbReference type="ARBA" id="ARBA00061607"/>
    </source>
</evidence>
<dbReference type="InterPro" id="IPR027417">
    <property type="entry name" value="P-loop_NTPase"/>
</dbReference>
<dbReference type="SUPFAM" id="SSF52540">
    <property type="entry name" value="P-loop containing nucleoside triphosphate hydrolases"/>
    <property type="match status" value="1"/>
</dbReference>
<dbReference type="InterPro" id="IPR011703">
    <property type="entry name" value="ATPase_AAA-3"/>
</dbReference>
<dbReference type="PANTHER" id="PTHR42759:SF5">
    <property type="entry name" value="METHANOL DEHYDROGENASE REGULATOR"/>
    <property type="match status" value="1"/>
</dbReference>
<evidence type="ECO:0000256" key="2">
    <source>
        <dbReference type="ARBA" id="ARBA00022840"/>
    </source>
</evidence>
<organism evidence="6 7">
    <name type="scientific">Cocleimonas flava</name>
    <dbReference type="NCBI Taxonomy" id="634765"/>
    <lineage>
        <taxon>Bacteria</taxon>
        <taxon>Pseudomonadati</taxon>
        <taxon>Pseudomonadota</taxon>
        <taxon>Gammaproteobacteria</taxon>
        <taxon>Thiotrichales</taxon>
        <taxon>Thiotrichaceae</taxon>
        <taxon>Cocleimonas</taxon>
    </lineage>
</organism>
<reference evidence="6 7" key="1">
    <citation type="submission" date="2019-03" db="EMBL/GenBank/DDBJ databases">
        <title>Genomic Encyclopedia of Type Strains, Phase IV (KMG-IV): sequencing the most valuable type-strain genomes for metagenomic binning, comparative biology and taxonomic classification.</title>
        <authorList>
            <person name="Goeker M."/>
        </authorList>
    </citation>
    <scope>NUCLEOTIDE SEQUENCE [LARGE SCALE GENOMIC DNA]</scope>
    <source>
        <strain evidence="6 7">DSM 24830</strain>
    </source>
</reference>
<evidence type="ECO:0000259" key="5">
    <source>
        <dbReference type="Pfam" id="PF17863"/>
    </source>
</evidence>
<dbReference type="CDD" id="cd00009">
    <property type="entry name" value="AAA"/>
    <property type="match status" value="1"/>
</dbReference>
<keyword evidence="1" id="KW-0547">Nucleotide-binding</keyword>
<comment type="caution">
    <text evidence="6">The sequence shown here is derived from an EMBL/GenBank/DDBJ whole genome shotgun (WGS) entry which is preliminary data.</text>
</comment>
<evidence type="ECO:0000313" key="7">
    <source>
        <dbReference type="Proteomes" id="UP000294887"/>
    </source>
</evidence>
<dbReference type="InterPro" id="IPR050764">
    <property type="entry name" value="CbbQ/NirQ/NorQ/GpvN"/>
</dbReference>